<dbReference type="EMBL" id="WTYB01000001">
    <property type="protein sequence ID" value="MXP37767.1"/>
    <property type="molecule type" value="Genomic_DNA"/>
</dbReference>
<gene>
    <name evidence="1" type="ORF">FHS52_000527</name>
    <name evidence="2" type="ORF">GRI59_03950</name>
</gene>
<reference evidence="2 3" key="1">
    <citation type="submission" date="2019-12" db="EMBL/GenBank/DDBJ databases">
        <title>Genomic-based taxomic classification of the family Erythrobacteraceae.</title>
        <authorList>
            <person name="Xu L."/>
        </authorList>
    </citation>
    <scope>NUCLEOTIDE SEQUENCE [LARGE SCALE GENOMIC DNA]</scope>
    <source>
        <strain evidence="2 3">JCM 10282</strain>
    </source>
</reference>
<name>A0A6I4UJJ0_9SPHN</name>
<keyword evidence="4" id="KW-1185">Reference proteome</keyword>
<evidence type="ECO:0000313" key="1">
    <source>
        <dbReference type="EMBL" id="MBB3774584.1"/>
    </source>
</evidence>
<reference evidence="1 4" key="2">
    <citation type="submission" date="2020-08" db="EMBL/GenBank/DDBJ databases">
        <title>Genomic Encyclopedia of Type Strains, Phase IV (KMG-IV): sequencing the most valuable type-strain genomes for metagenomic binning, comparative biology and taxonomic classification.</title>
        <authorList>
            <person name="Goeker M."/>
        </authorList>
    </citation>
    <scope>NUCLEOTIDE SEQUENCE [LARGE SCALE GENOMIC DNA]</scope>
    <source>
        <strain evidence="1 4">DSM 8510</strain>
    </source>
</reference>
<evidence type="ECO:0000313" key="2">
    <source>
        <dbReference type="EMBL" id="MXP37767.1"/>
    </source>
</evidence>
<protein>
    <submittedName>
        <fullName evidence="2">Uncharacterized protein</fullName>
    </submittedName>
</protein>
<evidence type="ECO:0000313" key="3">
    <source>
        <dbReference type="Proteomes" id="UP000430021"/>
    </source>
</evidence>
<dbReference type="AlphaFoldDB" id="A0A6I4UJJ0"/>
<dbReference type="OrthoDB" id="7392093at2"/>
<evidence type="ECO:0000313" key="4">
    <source>
        <dbReference type="Proteomes" id="UP000548685"/>
    </source>
</evidence>
<accession>A0A6I4UJJ0</accession>
<dbReference type="EMBL" id="JACICE010000001">
    <property type="protein sequence ID" value="MBB3774584.1"/>
    <property type="molecule type" value="Genomic_DNA"/>
</dbReference>
<dbReference type="Proteomes" id="UP000430021">
    <property type="component" value="Unassembled WGS sequence"/>
</dbReference>
<comment type="caution">
    <text evidence="2">The sequence shown here is derived from an EMBL/GenBank/DDBJ whole genome shotgun (WGS) entry which is preliminary data.</text>
</comment>
<dbReference type="RefSeq" id="WP_160759877.1">
    <property type="nucleotide sequence ID" value="NZ_BAAADZ010000002.1"/>
</dbReference>
<dbReference type="Proteomes" id="UP000548685">
    <property type="component" value="Unassembled WGS sequence"/>
</dbReference>
<organism evidence="2 3">
    <name type="scientific">Erythrobacter ramosus</name>
    <dbReference type="NCBI Taxonomy" id="35811"/>
    <lineage>
        <taxon>Bacteria</taxon>
        <taxon>Pseudomonadati</taxon>
        <taxon>Pseudomonadota</taxon>
        <taxon>Alphaproteobacteria</taxon>
        <taxon>Sphingomonadales</taxon>
        <taxon>Erythrobacteraceae</taxon>
        <taxon>Erythrobacter/Porphyrobacter group</taxon>
        <taxon>Erythrobacter</taxon>
    </lineage>
</organism>
<proteinExistence type="predicted"/>
<sequence>MRLFSPDLFRNFGIGFVFGALLIAGAKAESWVGELAPAAQAAERHETPGPSAEFVIAPEGR</sequence>